<gene>
    <name evidence="2" type="ORF">rCG_59733</name>
</gene>
<evidence type="ECO:0000256" key="1">
    <source>
        <dbReference type="SAM" id="MobiDB-lite"/>
    </source>
</evidence>
<evidence type="ECO:0000313" key="3">
    <source>
        <dbReference type="Proteomes" id="UP000234681"/>
    </source>
</evidence>
<sequence>MGPSGYSVTPQLLPEHSGEGFGRARASMG</sequence>
<organism evidence="2 3">
    <name type="scientific">Rattus norvegicus</name>
    <name type="common">Rat</name>
    <dbReference type="NCBI Taxonomy" id="10116"/>
    <lineage>
        <taxon>Eukaryota</taxon>
        <taxon>Metazoa</taxon>
        <taxon>Chordata</taxon>
        <taxon>Craniata</taxon>
        <taxon>Vertebrata</taxon>
        <taxon>Euteleostomi</taxon>
        <taxon>Mammalia</taxon>
        <taxon>Eutheria</taxon>
        <taxon>Euarchontoglires</taxon>
        <taxon>Glires</taxon>
        <taxon>Rodentia</taxon>
        <taxon>Myomorpha</taxon>
        <taxon>Muroidea</taxon>
        <taxon>Muridae</taxon>
        <taxon>Murinae</taxon>
        <taxon>Rattus</taxon>
    </lineage>
</organism>
<dbReference type="EMBL" id="CH473950">
    <property type="protein sequence ID" value="EDM15757.1"/>
    <property type="molecule type" value="Genomic_DNA"/>
</dbReference>
<protein>
    <submittedName>
        <fullName evidence="2">RCG59733</fullName>
    </submittedName>
</protein>
<evidence type="ECO:0000313" key="2">
    <source>
        <dbReference type="EMBL" id="EDM15757.1"/>
    </source>
</evidence>
<accession>A6HSW5</accession>
<feature type="region of interest" description="Disordered" evidence="1">
    <location>
        <begin position="1"/>
        <end position="29"/>
    </location>
</feature>
<proteinExistence type="predicted"/>
<feature type="compositionally biased region" description="Polar residues" evidence="1">
    <location>
        <begin position="1"/>
        <end position="10"/>
    </location>
</feature>
<name>A6HSW5_RAT</name>
<dbReference type="Proteomes" id="UP000234681">
    <property type="component" value="Chromosome 7"/>
</dbReference>
<reference evidence="2 3" key="1">
    <citation type="submission" date="2005-09" db="EMBL/GenBank/DDBJ databases">
        <authorList>
            <person name="Mural R.J."/>
            <person name="Li P.W."/>
            <person name="Adams M.D."/>
            <person name="Amanatides P.G."/>
            <person name="Baden-Tillson H."/>
            <person name="Barnstead M."/>
            <person name="Chin S.H."/>
            <person name="Dew I."/>
            <person name="Evans C.A."/>
            <person name="Ferriera S."/>
            <person name="Flanigan M."/>
            <person name="Fosler C."/>
            <person name="Glodek A."/>
            <person name="Gu Z."/>
            <person name="Holt R.A."/>
            <person name="Jennings D."/>
            <person name="Kraft C.L."/>
            <person name="Lu F."/>
            <person name="Nguyen T."/>
            <person name="Nusskern D.R."/>
            <person name="Pfannkoch C.M."/>
            <person name="Sitter C."/>
            <person name="Sutton G.G."/>
            <person name="Venter J.C."/>
            <person name="Wang Z."/>
            <person name="Woodage T."/>
            <person name="Zheng X.H."/>
            <person name="Zhong F."/>
        </authorList>
    </citation>
    <scope>NUCLEOTIDE SEQUENCE [LARGE SCALE GENOMIC DNA]</scope>
    <source>
        <strain>BN</strain>
        <strain evidence="3">Sprague-Dawley</strain>
    </source>
</reference>
<dbReference type="AlphaFoldDB" id="A6HSW5"/>